<dbReference type="AlphaFoldDB" id="A0A383A2H1"/>
<protein>
    <submittedName>
        <fullName evidence="1">Uncharacterized protein</fullName>
    </submittedName>
</protein>
<proteinExistence type="predicted"/>
<feature type="non-terminal residue" evidence="1">
    <location>
        <position position="160"/>
    </location>
</feature>
<reference evidence="1" key="1">
    <citation type="submission" date="2018-05" db="EMBL/GenBank/DDBJ databases">
        <authorList>
            <person name="Lanie J.A."/>
            <person name="Ng W.-L."/>
            <person name="Kazmierczak K.M."/>
            <person name="Andrzejewski T.M."/>
            <person name="Davidsen T.M."/>
            <person name="Wayne K.J."/>
            <person name="Tettelin H."/>
            <person name="Glass J.I."/>
            <person name="Rusch D."/>
            <person name="Podicherti R."/>
            <person name="Tsui H.-C.T."/>
            <person name="Winkler M.E."/>
        </authorList>
    </citation>
    <scope>NUCLEOTIDE SEQUENCE</scope>
</reference>
<gene>
    <name evidence="1" type="ORF">METZ01_LOCUS454685</name>
</gene>
<evidence type="ECO:0000313" key="1">
    <source>
        <dbReference type="EMBL" id="SVE01831.1"/>
    </source>
</evidence>
<organism evidence="1">
    <name type="scientific">marine metagenome</name>
    <dbReference type="NCBI Taxonomy" id="408172"/>
    <lineage>
        <taxon>unclassified sequences</taxon>
        <taxon>metagenomes</taxon>
        <taxon>ecological metagenomes</taxon>
    </lineage>
</organism>
<accession>A0A383A2H1</accession>
<dbReference type="EMBL" id="UINC01188554">
    <property type="protein sequence ID" value="SVE01831.1"/>
    <property type="molecule type" value="Genomic_DNA"/>
</dbReference>
<name>A0A383A2H1_9ZZZZ</name>
<sequence length="160" mass="17596">MKMTKLLFILVSATFVSSAFAEQADDPNRFQVETTMMKFHSGKDLQDLLLTRDKFSGFAKSGEIKFSSRILVPWAVSKAALPDNQDFDAVWVGFSPNAADYSGALSYYLEHGNMINADFDAVRTNVGTTLMGGEVVYRSEARASEGVGATLFRTCKLQAK</sequence>